<protein>
    <submittedName>
        <fullName evidence="1">Uncharacterized protein</fullName>
    </submittedName>
</protein>
<proteinExistence type="predicted"/>
<gene>
    <name evidence="1" type="ORF">CJ030_MR1G028893</name>
</gene>
<sequence>MVAASASERQASLTLTNISCLNALFSLCLSPSPTSNCTANLATQLANGRLSKNLKRISMKWAELTFGKAQDPDEEDKRRIR</sequence>
<keyword evidence="2" id="KW-1185">Reference proteome</keyword>
<name>A0A6A1WSP9_9ROSI</name>
<evidence type="ECO:0000313" key="2">
    <source>
        <dbReference type="Proteomes" id="UP000516437"/>
    </source>
</evidence>
<dbReference type="EMBL" id="RXIC02000019">
    <property type="protein sequence ID" value="KAB1227746.1"/>
    <property type="molecule type" value="Genomic_DNA"/>
</dbReference>
<accession>A0A6A1WSP9</accession>
<evidence type="ECO:0000313" key="1">
    <source>
        <dbReference type="EMBL" id="KAB1227746.1"/>
    </source>
</evidence>
<dbReference type="Proteomes" id="UP000516437">
    <property type="component" value="Chromosome 1"/>
</dbReference>
<comment type="caution">
    <text evidence="1">The sequence shown here is derived from an EMBL/GenBank/DDBJ whole genome shotgun (WGS) entry which is preliminary data.</text>
</comment>
<organism evidence="1 2">
    <name type="scientific">Morella rubra</name>
    <name type="common">Chinese bayberry</name>
    <dbReference type="NCBI Taxonomy" id="262757"/>
    <lineage>
        <taxon>Eukaryota</taxon>
        <taxon>Viridiplantae</taxon>
        <taxon>Streptophyta</taxon>
        <taxon>Embryophyta</taxon>
        <taxon>Tracheophyta</taxon>
        <taxon>Spermatophyta</taxon>
        <taxon>Magnoliopsida</taxon>
        <taxon>eudicotyledons</taxon>
        <taxon>Gunneridae</taxon>
        <taxon>Pentapetalae</taxon>
        <taxon>rosids</taxon>
        <taxon>fabids</taxon>
        <taxon>Fagales</taxon>
        <taxon>Myricaceae</taxon>
        <taxon>Morella</taxon>
    </lineage>
</organism>
<dbReference type="AlphaFoldDB" id="A0A6A1WSP9"/>
<reference evidence="1 2" key="1">
    <citation type="journal article" date="2019" name="Plant Biotechnol. J.">
        <title>The red bayberry genome and genetic basis of sex determination.</title>
        <authorList>
            <person name="Jia H.M."/>
            <person name="Jia H.J."/>
            <person name="Cai Q.L."/>
            <person name="Wang Y."/>
            <person name="Zhao H.B."/>
            <person name="Yang W.F."/>
            <person name="Wang G.Y."/>
            <person name="Li Y.H."/>
            <person name="Zhan D.L."/>
            <person name="Shen Y.T."/>
            <person name="Niu Q.F."/>
            <person name="Chang L."/>
            <person name="Qiu J."/>
            <person name="Zhao L."/>
            <person name="Xie H.B."/>
            <person name="Fu W.Y."/>
            <person name="Jin J."/>
            <person name="Li X.W."/>
            <person name="Jiao Y."/>
            <person name="Zhou C.C."/>
            <person name="Tu T."/>
            <person name="Chai C.Y."/>
            <person name="Gao J.L."/>
            <person name="Fan L.J."/>
            <person name="van de Weg E."/>
            <person name="Wang J.Y."/>
            <person name="Gao Z.S."/>
        </authorList>
    </citation>
    <scope>NUCLEOTIDE SEQUENCE [LARGE SCALE GENOMIC DNA]</scope>
    <source>
        <tissue evidence="1">Leaves</tissue>
    </source>
</reference>